<feature type="domain" description="Thiamin pyrophosphokinase thiamin-binding" evidence="6">
    <location>
        <begin position="142"/>
        <end position="199"/>
    </location>
</feature>
<keyword evidence="1 7" id="KW-0808">Transferase</keyword>
<dbReference type="Proteomes" id="UP000326554">
    <property type="component" value="Unassembled WGS sequence"/>
</dbReference>
<dbReference type="InterPro" id="IPR036759">
    <property type="entry name" value="TPK_catalytic_sf"/>
</dbReference>
<dbReference type="InterPro" id="IPR036371">
    <property type="entry name" value="TPK_B1-bd_sf"/>
</dbReference>
<dbReference type="AlphaFoldDB" id="A0A5J5GIF2"/>
<dbReference type="SUPFAM" id="SSF63999">
    <property type="entry name" value="Thiamin pyrophosphokinase, catalytic domain"/>
    <property type="match status" value="1"/>
</dbReference>
<dbReference type="GO" id="GO:0005524">
    <property type="term" value="F:ATP binding"/>
    <property type="evidence" value="ECO:0007669"/>
    <property type="project" value="UniProtKB-KW"/>
</dbReference>
<dbReference type="GO" id="GO:0004788">
    <property type="term" value="F:thiamine diphosphokinase activity"/>
    <property type="evidence" value="ECO:0007669"/>
    <property type="project" value="UniProtKB-UniRule"/>
</dbReference>
<evidence type="ECO:0000256" key="1">
    <source>
        <dbReference type="ARBA" id="ARBA00022679"/>
    </source>
</evidence>
<evidence type="ECO:0000313" key="8">
    <source>
        <dbReference type="Proteomes" id="UP000326554"/>
    </source>
</evidence>
<dbReference type="GO" id="GO:0006772">
    <property type="term" value="P:thiamine metabolic process"/>
    <property type="evidence" value="ECO:0007669"/>
    <property type="project" value="UniProtKB-UniRule"/>
</dbReference>
<dbReference type="PANTHER" id="PTHR41299:SF1">
    <property type="entry name" value="THIAMINE PYROPHOSPHOKINASE"/>
    <property type="match status" value="1"/>
</dbReference>
<dbReference type="GO" id="GO:0030975">
    <property type="term" value="F:thiamine binding"/>
    <property type="evidence" value="ECO:0007669"/>
    <property type="project" value="InterPro"/>
</dbReference>
<dbReference type="PANTHER" id="PTHR41299">
    <property type="entry name" value="THIAMINE PYROPHOSPHOKINASE"/>
    <property type="match status" value="1"/>
</dbReference>
<keyword evidence="2" id="KW-0547">Nucleotide-binding</keyword>
<dbReference type="EC" id="2.7.6.2" evidence="5"/>
<dbReference type="Gene3D" id="3.40.50.10240">
    <property type="entry name" value="Thiamin pyrophosphokinase, catalytic domain"/>
    <property type="match status" value="1"/>
</dbReference>
<evidence type="ECO:0000256" key="2">
    <source>
        <dbReference type="ARBA" id="ARBA00022741"/>
    </source>
</evidence>
<organism evidence="7 8">
    <name type="scientific">Histidinibacterium aquaticum</name>
    <dbReference type="NCBI Taxonomy" id="2613962"/>
    <lineage>
        <taxon>Bacteria</taxon>
        <taxon>Pseudomonadati</taxon>
        <taxon>Pseudomonadota</taxon>
        <taxon>Alphaproteobacteria</taxon>
        <taxon>Rhodobacterales</taxon>
        <taxon>Paracoccaceae</taxon>
        <taxon>Histidinibacterium</taxon>
    </lineage>
</organism>
<dbReference type="InterPro" id="IPR007371">
    <property type="entry name" value="TPK_catalytic"/>
</dbReference>
<dbReference type="NCBIfam" id="TIGR01378">
    <property type="entry name" value="thi_PPkinase"/>
    <property type="match status" value="1"/>
</dbReference>
<dbReference type="GO" id="GO:0016301">
    <property type="term" value="F:kinase activity"/>
    <property type="evidence" value="ECO:0007669"/>
    <property type="project" value="UniProtKB-KW"/>
</dbReference>
<sequence>MKPPIVDSPEPVTLIGGGVLGAADLGTVLPFAPRLVAADGGADAALAAGRRPEAVIGDMDSISEGARAELAEALHEISEQETTDFDKALRSIRAPLVLAVGLSGGRFDHDLAALNVLVRLAHLRCVVVGPESLVFLAPPELSLDLAPGTVVSLFPMGRVAGTSEGLRWPIEGLDFTPWGRIGTSNTATGPVRMTFDAPLMLVILPRRTLPEVVSSLAAPGAGGWPGAG</sequence>
<dbReference type="SMART" id="SM00983">
    <property type="entry name" value="TPK_B1_binding"/>
    <property type="match status" value="1"/>
</dbReference>
<dbReference type="GO" id="GO:0009229">
    <property type="term" value="P:thiamine diphosphate biosynthetic process"/>
    <property type="evidence" value="ECO:0007669"/>
    <property type="project" value="InterPro"/>
</dbReference>
<proteinExistence type="predicted"/>
<evidence type="ECO:0000256" key="3">
    <source>
        <dbReference type="ARBA" id="ARBA00022777"/>
    </source>
</evidence>
<dbReference type="SUPFAM" id="SSF63862">
    <property type="entry name" value="Thiamin pyrophosphokinase, substrate-binding domain"/>
    <property type="match status" value="1"/>
</dbReference>
<accession>A0A5J5GIF2</accession>
<dbReference type="EMBL" id="VYQE01000003">
    <property type="protein sequence ID" value="KAA9007935.1"/>
    <property type="molecule type" value="Genomic_DNA"/>
</dbReference>
<dbReference type="InterPro" id="IPR006282">
    <property type="entry name" value="Thi_PPkinase"/>
</dbReference>
<dbReference type="CDD" id="cd07995">
    <property type="entry name" value="TPK"/>
    <property type="match status" value="1"/>
</dbReference>
<dbReference type="Pfam" id="PF04265">
    <property type="entry name" value="TPK_B1_binding"/>
    <property type="match status" value="1"/>
</dbReference>
<name>A0A5J5GIF2_9RHOB</name>
<dbReference type="Pfam" id="PF04263">
    <property type="entry name" value="TPK_catalytic"/>
    <property type="match status" value="1"/>
</dbReference>
<keyword evidence="4" id="KW-0067">ATP-binding</keyword>
<protein>
    <recommendedName>
        <fullName evidence="5">Thiamine diphosphokinase</fullName>
        <ecNumber evidence="5">2.7.6.2</ecNumber>
    </recommendedName>
</protein>
<dbReference type="RefSeq" id="WP_150445218.1">
    <property type="nucleotide sequence ID" value="NZ_VYQE01000003.1"/>
</dbReference>
<evidence type="ECO:0000256" key="5">
    <source>
        <dbReference type="NCBIfam" id="TIGR01378"/>
    </source>
</evidence>
<keyword evidence="8" id="KW-1185">Reference proteome</keyword>
<reference evidence="7 8" key="1">
    <citation type="submission" date="2019-09" db="EMBL/GenBank/DDBJ databases">
        <authorList>
            <person name="Park J.-S."/>
            <person name="Choi H.-J."/>
        </authorList>
    </citation>
    <scope>NUCLEOTIDE SEQUENCE [LARGE SCALE GENOMIC DNA]</scope>
    <source>
        <strain evidence="7 8">176SS1-4</strain>
    </source>
</reference>
<evidence type="ECO:0000256" key="4">
    <source>
        <dbReference type="ARBA" id="ARBA00022840"/>
    </source>
</evidence>
<evidence type="ECO:0000313" key="7">
    <source>
        <dbReference type="EMBL" id="KAA9007935.1"/>
    </source>
</evidence>
<keyword evidence="3 7" id="KW-0418">Kinase</keyword>
<evidence type="ECO:0000259" key="6">
    <source>
        <dbReference type="SMART" id="SM00983"/>
    </source>
</evidence>
<gene>
    <name evidence="7" type="ORF">F3S47_10475</name>
</gene>
<dbReference type="InterPro" id="IPR007373">
    <property type="entry name" value="Thiamin_PyroPKinase_B1-bd"/>
</dbReference>
<dbReference type="InterPro" id="IPR053149">
    <property type="entry name" value="TPK"/>
</dbReference>
<comment type="caution">
    <text evidence="7">The sequence shown here is derived from an EMBL/GenBank/DDBJ whole genome shotgun (WGS) entry which is preliminary data.</text>
</comment>